<feature type="compositionally biased region" description="Low complexity" evidence="1">
    <location>
        <begin position="13"/>
        <end position="25"/>
    </location>
</feature>
<gene>
    <name evidence="3" type="ORF">FBZ89_102438</name>
</gene>
<dbReference type="Proteomes" id="UP000319859">
    <property type="component" value="Unassembled WGS sequence"/>
</dbReference>
<dbReference type="RefSeq" id="WP_186457200.1">
    <property type="nucleotide sequence ID" value="NZ_VITN01000002.1"/>
</dbReference>
<dbReference type="SUPFAM" id="SSF54523">
    <property type="entry name" value="Pili subunits"/>
    <property type="match status" value="1"/>
</dbReference>
<evidence type="ECO:0000256" key="2">
    <source>
        <dbReference type="SAM" id="Phobius"/>
    </source>
</evidence>
<protein>
    <submittedName>
        <fullName evidence="3">Prepilin-type N-terminal cleavage/methylation domain-containing protein</fullName>
    </submittedName>
</protein>
<dbReference type="InterPro" id="IPR045584">
    <property type="entry name" value="Pilin-like"/>
</dbReference>
<dbReference type="InterPro" id="IPR012902">
    <property type="entry name" value="N_methyl_site"/>
</dbReference>
<keyword evidence="2" id="KW-0812">Transmembrane</keyword>
<feature type="region of interest" description="Disordered" evidence="1">
    <location>
        <begin position="1"/>
        <end position="41"/>
    </location>
</feature>
<feature type="compositionally biased region" description="Basic residues" evidence="1">
    <location>
        <begin position="1"/>
        <end position="12"/>
    </location>
</feature>
<feature type="transmembrane region" description="Helical" evidence="2">
    <location>
        <begin position="48"/>
        <end position="71"/>
    </location>
</feature>
<name>A0A560FQ32_9PROT</name>
<dbReference type="PROSITE" id="PS00409">
    <property type="entry name" value="PROKAR_NTER_METHYL"/>
    <property type="match status" value="1"/>
</dbReference>
<proteinExistence type="predicted"/>
<dbReference type="AlphaFoldDB" id="A0A560FQ32"/>
<evidence type="ECO:0000313" key="4">
    <source>
        <dbReference type="Proteomes" id="UP000319859"/>
    </source>
</evidence>
<sequence>MRRSNAALKRRAPASAGSASPRFSPLRSLKRCGGRSRGLQRHEARPHAAGFTLLEMLIALAIFGLGTALLMQSAWSGAWAARQAWGETAALRLAQSVAAEAGVAIPLAGRPTDVPLEGMEGSLPYRVKIVPVAVSPTGGRDYRVEVRGMAPPPQTITGTITGAPGTARGTEGPVLAVVTSRAVVDDTR</sequence>
<accession>A0A560FQ32</accession>
<keyword evidence="2" id="KW-1133">Transmembrane helix</keyword>
<comment type="caution">
    <text evidence="3">The sequence shown here is derived from an EMBL/GenBank/DDBJ whole genome shotgun (WGS) entry which is preliminary data.</text>
</comment>
<dbReference type="Pfam" id="PF07963">
    <property type="entry name" value="N_methyl"/>
    <property type="match status" value="1"/>
</dbReference>
<evidence type="ECO:0000313" key="3">
    <source>
        <dbReference type="EMBL" id="TWB23681.1"/>
    </source>
</evidence>
<evidence type="ECO:0000256" key="1">
    <source>
        <dbReference type="SAM" id="MobiDB-lite"/>
    </source>
</evidence>
<dbReference type="EMBL" id="VITN01000002">
    <property type="protein sequence ID" value="TWB23681.1"/>
    <property type="molecule type" value="Genomic_DNA"/>
</dbReference>
<organism evidence="3 4">
    <name type="scientific">Nitrospirillum amazonense</name>
    <dbReference type="NCBI Taxonomy" id="28077"/>
    <lineage>
        <taxon>Bacteria</taxon>
        <taxon>Pseudomonadati</taxon>
        <taxon>Pseudomonadota</taxon>
        <taxon>Alphaproteobacteria</taxon>
        <taxon>Rhodospirillales</taxon>
        <taxon>Azospirillaceae</taxon>
        <taxon>Nitrospirillum</taxon>
    </lineage>
</organism>
<keyword evidence="2" id="KW-0472">Membrane</keyword>
<dbReference type="NCBIfam" id="TIGR02532">
    <property type="entry name" value="IV_pilin_GFxxxE"/>
    <property type="match status" value="1"/>
</dbReference>
<reference evidence="3 4" key="1">
    <citation type="submission" date="2019-06" db="EMBL/GenBank/DDBJ databases">
        <title>Genomic Encyclopedia of Type Strains, Phase IV (KMG-V): Genome sequencing to study the core and pangenomes of soil and plant-associated prokaryotes.</title>
        <authorList>
            <person name="Whitman W."/>
        </authorList>
    </citation>
    <scope>NUCLEOTIDE SEQUENCE [LARGE SCALE GENOMIC DNA]</scope>
    <source>
        <strain evidence="3 4">BR 11880</strain>
    </source>
</reference>